<reference evidence="3 4" key="1">
    <citation type="journal article" date="2012" name="BMC Genomics">
        <title>Comparative genomics of the white-rot fungi, Phanerochaete carnosa and P. chrysosporium, to elucidate the genetic basis of the distinct wood types they colonize.</title>
        <authorList>
            <person name="Suzuki H."/>
            <person name="MacDonald J."/>
            <person name="Syed K."/>
            <person name="Salamov A."/>
            <person name="Hori C."/>
            <person name="Aerts A."/>
            <person name="Henrissat B."/>
            <person name="Wiebenga A."/>
            <person name="vanKuyk P.A."/>
            <person name="Barry K."/>
            <person name="Lindquist E."/>
            <person name="LaButti K."/>
            <person name="Lapidus A."/>
            <person name="Lucas S."/>
            <person name="Coutinho P."/>
            <person name="Gong Y."/>
            <person name="Samejima M."/>
            <person name="Mahadevan R."/>
            <person name="Abou-Zaid M."/>
            <person name="de Vries R.P."/>
            <person name="Igarashi K."/>
            <person name="Yadav J.S."/>
            <person name="Grigoriev I.V."/>
            <person name="Master E.R."/>
        </authorList>
    </citation>
    <scope>NUCLEOTIDE SEQUENCE [LARGE SCALE GENOMIC DNA]</scope>
    <source>
        <strain evidence="3 4">HHB-10118-sp</strain>
    </source>
</reference>
<dbReference type="InParanoid" id="K5V380"/>
<feature type="compositionally biased region" description="Polar residues" evidence="1">
    <location>
        <begin position="92"/>
        <end position="103"/>
    </location>
</feature>
<feature type="signal peptide" evidence="2">
    <location>
        <begin position="1"/>
        <end position="29"/>
    </location>
</feature>
<sequence>MSLADYAVALMVVATSSLLSLAVINQAFAEIVHLRSNWERRDAICDGQPASPSDPQLDDPQHNDPQDNDPRLGDLPAAGPSEPQLVGDLQSARPSDSQPSNAHFSDLPPARSSDPHPSDPQPSDPQPRDPQPSDPHSSDPHSGDPYPISPQSVDPQPASTSDHDLQLVKPSGPRSVRDIVGHSSYTDSQHLP</sequence>
<feature type="region of interest" description="Disordered" evidence="1">
    <location>
        <begin position="44"/>
        <end position="192"/>
    </location>
</feature>
<feature type="compositionally biased region" description="Basic and acidic residues" evidence="1">
    <location>
        <begin position="59"/>
        <end position="72"/>
    </location>
</feature>
<keyword evidence="4" id="KW-1185">Reference proteome</keyword>
<feature type="chain" id="PRO_5003884491" evidence="2">
    <location>
        <begin position="30"/>
        <end position="192"/>
    </location>
</feature>
<feature type="compositionally biased region" description="Pro residues" evidence="1">
    <location>
        <begin position="118"/>
        <end position="133"/>
    </location>
</feature>
<evidence type="ECO:0000256" key="2">
    <source>
        <dbReference type="SAM" id="SignalP"/>
    </source>
</evidence>
<keyword evidence="2" id="KW-0732">Signal</keyword>
<dbReference type="EMBL" id="JH930471">
    <property type="protein sequence ID" value="EKM57026.1"/>
    <property type="molecule type" value="Genomic_DNA"/>
</dbReference>
<proteinExistence type="predicted"/>
<protein>
    <submittedName>
        <fullName evidence="3">Uncharacterized protein</fullName>
    </submittedName>
</protein>
<dbReference type="Proteomes" id="UP000008370">
    <property type="component" value="Unassembled WGS sequence"/>
</dbReference>
<gene>
    <name evidence="3" type="ORF">PHACADRAFT_194601</name>
</gene>
<dbReference type="RefSeq" id="XP_007394854.1">
    <property type="nucleotide sequence ID" value="XM_007394792.1"/>
</dbReference>
<dbReference type="GeneID" id="18911009"/>
<dbReference type="HOGENOM" id="CLU_088005_0_0_1"/>
<dbReference type="AlphaFoldDB" id="K5V380"/>
<organism evidence="3 4">
    <name type="scientific">Phanerochaete carnosa (strain HHB-10118-sp)</name>
    <name type="common">White-rot fungus</name>
    <name type="synonym">Peniophora carnosa</name>
    <dbReference type="NCBI Taxonomy" id="650164"/>
    <lineage>
        <taxon>Eukaryota</taxon>
        <taxon>Fungi</taxon>
        <taxon>Dikarya</taxon>
        <taxon>Basidiomycota</taxon>
        <taxon>Agaricomycotina</taxon>
        <taxon>Agaricomycetes</taxon>
        <taxon>Polyporales</taxon>
        <taxon>Phanerochaetaceae</taxon>
        <taxon>Phanerochaete</taxon>
    </lineage>
</organism>
<dbReference type="KEGG" id="pco:PHACADRAFT_194601"/>
<accession>K5V380</accession>
<feature type="compositionally biased region" description="Polar residues" evidence="1">
    <location>
        <begin position="149"/>
        <end position="160"/>
    </location>
</feature>
<evidence type="ECO:0000313" key="4">
    <source>
        <dbReference type="Proteomes" id="UP000008370"/>
    </source>
</evidence>
<name>K5V380_PHACS</name>
<evidence type="ECO:0000313" key="3">
    <source>
        <dbReference type="EMBL" id="EKM57026.1"/>
    </source>
</evidence>
<evidence type="ECO:0000256" key="1">
    <source>
        <dbReference type="SAM" id="MobiDB-lite"/>
    </source>
</evidence>
<feature type="compositionally biased region" description="Polar residues" evidence="1">
    <location>
        <begin position="183"/>
        <end position="192"/>
    </location>
</feature>